<evidence type="ECO:0000256" key="8">
    <source>
        <dbReference type="SAM" id="MobiDB-lite"/>
    </source>
</evidence>
<evidence type="ECO:0000256" key="6">
    <source>
        <dbReference type="PROSITE-ProRule" id="PRU00742"/>
    </source>
</evidence>
<dbReference type="Pfam" id="PF00491">
    <property type="entry name" value="Arginase"/>
    <property type="match status" value="2"/>
</dbReference>
<comment type="function">
    <text evidence="5">Catalyzes the conversion of N-formimidoyl-L-glutamate to L-glutamate and formamide.</text>
</comment>
<dbReference type="InterPro" id="IPR006035">
    <property type="entry name" value="Ureohydrolase"/>
</dbReference>
<comment type="caution">
    <text evidence="9">The sequence shown here is derived from an EMBL/GenBank/DDBJ whole genome shotgun (WGS) entry which is preliminary data.</text>
</comment>
<evidence type="ECO:0000256" key="1">
    <source>
        <dbReference type="ARBA" id="ARBA00022723"/>
    </source>
</evidence>
<feature type="binding site" evidence="5">
    <location>
        <position position="288"/>
    </location>
    <ligand>
        <name>Mn(2+)</name>
        <dbReference type="ChEBI" id="CHEBI:29035"/>
        <label>1</label>
    </ligand>
</feature>
<reference evidence="9 11" key="1">
    <citation type="submission" date="2019-11" db="EMBL/GenBank/DDBJ databases">
        <title>Metabolism of dissolved organic matter in forest soils.</title>
        <authorList>
            <person name="Cyle K.T."/>
            <person name="Wilhelm R.C."/>
            <person name="Martinez C.E."/>
        </authorList>
    </citation>
    <scope>NUCLEOTIDE SEQUENCE [LARGE SCALE GENOMIC DNA]</scope>
    <source>
        <strain evidence="9 11">1N</strain>
    </source>
</reference>
<accession>A0ABX2BVQ5</accession>
<feature type="region of interest" description="Disordered" evidence="8">
    <location>
        <begin position="1"/>
        <end position="23"/>
    </location>
</feature>
<feature type="binding site" evidence="5">
    <location>
        <position position="288"/>
    </location>
    <ligand>
        <name>Mn(2+)</name>
        <dbReference type="ChEBI" id="CHEBI:29035"/>
        <label>2</label>
    </ligand>
</feature>
<feature type="binding site" evidence="5">
    <location>
        <position position="197"/>
    </location>
    <ligand>
        <name>Mn(2+)</name>
        <dbReference type="ChEBI" id="CHEBI:29035"/>
        <label>2</label>
    </ligand>
</feature>
<keyword evidence="1 5" id="KW-0479">Metal-binding</keyword>
<comment type="similarity">
    <text evidence="5 6 7">Belongs to the arginase family.</text>
</comment>
<evidence type="ECO:0000256" key="7">
    <source>
        <dbReference type="RuleBase" id="RU003684"/>
    </source>
</evidence>
<gene>
    <name evidence="5" type="primary">hutG</name>
    <name evidence="9" type="ORF">GNZ12_23105</name>
    <name evidence="10" type="ORF">GNZ12_31960</name>
</gene>
<dbReference type="PROSITE" id="PS01053">
    <property type="entry name" value="ARGINASE_1"/>
    <property type="match status" value="1"/>
</dbReference>
<feature type="binding site" evidence="5">
    <location>
        <position position="290"/>
    </location>
    <ligand>
        <name>Mn(2+)</name>
        <dbReference type="ChEBI" id="CHEBI:29035"/>
        <label>2</label>
    </ligand>
</feature>
<protein>
    <recommendedName>
        <fullName evidence="5">Formimidoylglutamase</fullName>
        <ecNumber evidence="5">3.5.3.8</ecNumber>
    </recommendedName>
    <alternativeName>
        <fullName evidence="5">Formiminoglutamase</fullName>
    </alternativeName>
    <alternativeName>
        <fullName evidence="5">Formiminoglutamate hydrolase</fullName>
    </alternativeName>
</protein>
<keyword evidence="11" id="KW-1185">Reference proteome</keyword>
<dbReference type="Gene3D" id="3.40.800.10">
    <property type="entry name" value="Ureohydrolase domain"/>
    <property type="match status" value="1"/>
</dbReference>
<evidence type="ECO:0000313" key="11">
    <source>
        <dbReference type="Proteomes" id="UP000652198"/>
    </source>
</evidence>
<comment type="catalytic activity">
    <reaction evidence="5">
        <text>N-formimidoyl-L-glutamate + H2O = formamide + L-glutamate</text>
        <dbReference type="Rhea" id="RHEA:22492"/>
        <dbReference type="ChEBI" id="CHEBI:15377"/>
        <dbReference type="ChEBI" id="CHEBI:16397"/>
        <dbReference type="ChEBI" id="CHEBI:29985"/>
        <dbReference type="ChEBI" id="CHEBI:58928"/>
        <dbReference type="EC" id="3.5.3.8"/>
    </reaction>
</comment>
<dbReference type="SUPFAM" id="SSF52768">
    <property type="entry name" value="Arginase/deacetylase"/>
    <property type="match status" value="1"/>
</dbReference>
<evidence type="ECO:0000313" key="9">
    <source>
        <dbReference type="EMBL" id="NPT44141.1"/>
    </source>
</evidence>
<evidence type="ECO:0000256" key="3">
    <source>
        <dbReference type="ARBA" id="ARBA00022808"/>
    </source>
</evidence>
<feature type="binding site" evidence="5">
    <location>
        <position position="199"/>
    </location>
    <ligand>
        <name>Mn(2+)</name>
        <dbReference type="ChEBI" id="CHEBI:29035"/>
        <label>2</label>
    </ligand>
</feature>
<keyword evidence="2 5" id="KW-0378">Hydrolase</keyword>
<dbReference type="InterPro" id="IPR005923">
    <property type="entry name" value="HutG"/>
</dbReference>
<name>A0ABX2BVQ5_9BURK</name>
<evidence type="ECO:0000256" key="5">
    <source>
        <dbReference type="HAMAP-Rule" id="MF_00737"/>
    </source>
</evidence>
<feature type="binding site" evidence="5">
    <location>
        <position position="197"/>
    </location>
    <ligand>
        <name>Mn(2+)</name>
        <dbReference type="ChEBI" id="CHEBI:29035"/>
        <label>1</label>
    </ligand>
</feature>
<dbReference type="Proteomes" id="UP000652198">
    <property type="component" value="Unassembled WGS sequence"/>
</dbReference>
<dbReference type="CDD" id="cd09988">
    <property type="entry name" value="Formimidoylglutamase"/>
    <property type="match status" value="1"/>
</dbReference>
<evidence type="ECO:0000313" key="10">
    <source>
        <dbReference type="EMBL" id="NPT45852.1"/>
    </source>
</evidence>
<evidence type="ECO:0000256" key="4">
    <source>
        <dbReference type="ARBA" id="ARBA00023211"/>
    </source>
</evidence>
<feature type="binding site" evidence="5">
    <location>
        <position position="201"/>
    </location>
    <ligand>
        <name>Mn(2+)</name>
        <dbReference type="ChEBI" id="CHEBI:29035"/>
        <label>1</label>
    </ligand>
</feature>
<feature type="compositionally biased region" description="Basic and acidic residues" evidence="8">
    <location>
        <begin position="13"/>
        <end position="23"/>
    </location>
</feature>
<dbReference type="EMBL" id="WOEY01000090">
    <property type="protein sequence ID" value="NPT44141.1"/>
    <property type="molecule type" value="Genomic_DNA"/>
</dbReference>
<dbReference type="PROSITE" id="PS51409">
    <property type="entry name" value="ARGINASE_2"/>
    <property type="match status" value="1"/>
</dbReference>
<organism evidence="9 11">
    <name type="scientific">Paraburkholderia solitsugae</name>
    <dbReference type="NCBI Taxonomy" id="2675748"/>
    <lineage>
        <taxon>Bacteria</taxon>
        <taxon>Pseudomonadati</taxon>
        <taxon>Pseudomonadota</taxon>
        <taxon>Betaproteobacteria</taxon>
        <taxon>Burkholderiales</taxon>
        <taxon>Burkholderiaceae</taxon>
        <taxon>Paraburkholderia</taxon>
    </lineage>
</organism>
<evidence type="ECO:0000256" key="2">
    <source>
        <dbReference type="ARBA" id="ARBA00022801"/>
    </source>
</evidence>
<dbReference type="PANTHER" id="PTHR11358">
    <property type="entry name" value="ARGINASE/AGMATINASE"/>
    <property type="match status" value="1"/>
</dbReference>
<dbReference type="GO" id="GO:0050415">
    <property type="term" value="F:formimidoylglutamase activity"/>
    <property type="evidence" value="ECO:0007669"/>
    <property type="project" value="UniProtKB-EC"/>
</dbReference>
<proteinExistence type="inferred from homology"/>
<dbReference type="PIRSF" id="PIRSF036979">
    <property type="entry name" value="Arginase"/>
    <property type="match status" value="1"/>
</dbReference>
<dbReference type="HAMAP" id="MF_00737">
    <property type="entry name" value="Formimidoylglutam"/>
    <property type="match status" value="1"/>
</dbReference>
<dbReference type="RefSeq" id="WP_172314018.1">
    <property type="nucleotide sequence ID" value="NZ_WOEY01000090.1"/>
</dbReference>
<feature type="binding site" evidence="5">
    <location>
        <position position="137"/>
    </location>
    <ligand>
        <name>Mn(2+)</name>
        <dbReference type="ChEBI" id="CHEBI:29035"/>
        <label>1</label>
    </ligand>
</feature>
<dbReference type="InterPro" id="IPR023696">
    <property type="entry name" value="Ureohydrolase_dom_sf"/>
</dbReference>
<keyword evidence="4 5" id="KW-0464">Manganese</keyword>
<dbReference type="EC" id="3.5.3.8" evidence="5"/>
<dbReference type="EMBL" id="WOEY01000127">
    <property type="protein sequence ID" value="NPT45852.1"/>
    <property type="molecule type" value="Genomic_DNA"/>
</dbReference>
<keyword evidence="3 5" id="KW-0369">Histidine metabolism</keyword>
<dbReference type="InterPro" id="IPR020855">
    <property type="entry name" value="Ureohydrolase_Mn_BS"/>
</dbReference>
<dbReference type="PANTHER" id="PTHR11358:SF35">
    <property type="entry name" value="FORMIMIDOYLGLUTAMASE"/>
    <property type="match status" value="1"/>
</dbReference>
<comment type="cofactor">
    <cofactor evidence="5">
        <name>Mn(2+)</name>
        <dbReference type="ChEBI" id="CHEBI:29035"/>
    </cofactor>
    <text evidence="5">Binds 2 manganese ions per subunit.</text>
</comment>
<sequence>MRVPFDGKVWSGRSDEGEPGDTRRIFNQVVPFGGALRHEDALRAAPLTGSDAPVIIGFGSDEGVRRNQGRIGAAHAPKELRRVLAGLPAKTSMVTLADAGDVVCDDGDLEGAQAELANVVSDVLASGGRPLVLGGGHEVAWGTYSGFRLHQDRVAGAAGAGVAATSPSSVAPAANAGVVSTVTSATATRKLLIINFDAHFDLRQKRPANSGTPFDQIASDCAERGVPFNYVCFGISDLGNTASLFAHAERLGVRYVLDIDMQEPQLPQRLDDLRQVLDAADDVYLTIDLDVLPAATAPGVSAPAALGVPLSVVEAMVQRVRASGKLRVADIAEYNPSLDQDKRTARAAARLAYRLL</sequence>
<comment type="pathway">
    <text evidence="5">Amino-acid degradation; L-histidine degradation into L-glutamate; L-glutamate from N-formimidoyl-L-glutamate (hydrolase route): step 1/1.</text>
</comment>